<reference evidence="11 12" key="1">
    <citation type="submission" date="2020-08" db="EMBL/GenBank/DDBJ databases">
        <title>Genomic Encyclopedia of Type Strains, Phase IV (KMG-IV): sequencing the most valuable type-strain genomes for metagenomic binning, comparative biology and taxonomic classification.</title>
        <authorList>
            <person name="Goeker M."/>
        </authorList>
    </citation>
    <scope>NUCLEOTIDE SEQUENCE [LARGE SCALE GENOMIC DNA]</scope>
    <source>
        <strain evidence="11 12">DSM 25799</strain>
    </source>
</reference>
<dbReference type="AlphaFoldDB" id="A0A7W8FV32"/>
<keyword evidence="5 10" id="KW-0812">Transmembrane</keyword>
<keyword evidence="3 9" id="KW-1003">Cell membrane</keyword>
<feature type="transmembrane region" description="Helical" evidence="10">
    <location>
        <begin position="392"/>
        <end position="412"/>
    </location>
</feature>
<evidence type="ECO:0000256" key="6">
    <source>
        <dbReference type="ARBA" id="ARBA00022989"/>
    </source>
</evidence>
<keyword evidence="12" id="KW-1185">Reference proteome</keyword>
<evidence type="ECO:0000313" key="12">
    <source>
        <dbReference type="Proteomes" id="UP000539953"/>
    </source>
</evidence>
<evidence type="ECO:0000313" key="11">
    <source>
        <dbReference type="EMBL" id="MBB5183204.1"/>
    </source>
</evidence>
<evidence type="ECO:0000256" key="3">
    <source>
        <dbReference type="ARBA" id="ARBA00022475"/>
    </source>
</evidence>
<dbReference type="InterPro" id="IPR024194">
    <property type="entry name" value="Ac/AlaTfrase_AlgI/DltB"/>
</dbReference>
<evidence type="ECO:0000256" key="8">
    <source>
        <dbReference type="ARBA" id="ARBA00023315"/>
    </source>
</evidence>
<dbReference type="GO" id="GO:0016746">
    <property type="term" value="F:acyltransferase activity"/>
    <property type="evidence" value="ECO:0007669"/>
    <property type="project" value="UniProtKB-KW"/>
</dbReference>
<dbReference type="PANTHER" id="PTHR13285">
    <property type="entry name" value="ACYLTRANSFERASE"/>
    <property type="match status" value="1"/>
</dbReference>
<feature type="transmembrane region" description="Helical" evidence="10">
    <location>
        <begin position="38"/>
        <end position="58"/>
    </location>
</feature>
<organism evidence="11 12">
    <name type="scientific">Catenisphaera adipataccumulans</name>
    <dbReference type="NCBI Taxonomy" id="700500"/>
    <lineage>
        <taxon>Bacteria</taxon>
        <taxon>Bacillati</taxon>
        <taxon>Bacillota</taxon>
        <taxon>Erysipelotrichia</taxon>
        <taxon>Erysipelotrichales</taxon>
        <taxon>Erysipelotrichaceae</taxon>
        <taxon>Catenisphaera</taxon>
    </lineage>
</organism>
<evidence type="ECO:0000256" key="1">
    <source>
        <dbReference type="ARBA" id="ARBA00004651"/>
    </source>
</evidence>
<evidence type="ECO:0000256" key="7">
    <source>
        <dbReference type="ARBA" id="ARBA00023136"/>
    </source>
</evidence>
<gene>
    <name evidence="11" type="ORF">HNQ47_001225</name>
</gene>
<protein>
    <submittedName>
        <fullName evidence="11">Alginate O-acetyltransferase complex protein AlgI</fullName>
    </submittedName>
</protein>
<proteinExistence type="inferred from homology"/>
<dbReference type="InterPro" id="IPR051085">
    <property type="entry name" value="MB_O-acyltransferase"/>
</dbReference>
<dbReference type="GO" id="GO:0042121">
    <property type="term" value="P:alginic acid biosynthetic process"/>
    <property type="evidence" value="ECO:0007669"/>
    <property type="project" value="InterPro"/>
</dbReference>
<comment type="subcellular location">
    <subcellularLocation>
        <location evidence="1">Cell membrane</location>
        <topology evidence="1">Multi-pass membrane protein</topology>
    </subcellularLocation>
</comment>
<dbReference type="Proteomes" id="UP000539953">
    <property type="component" value="Unassembled WGS sequence"/>
</dbReference>
<keyword evidence="7 9" id="KW-0472">Membrane</keyword>
<dbReference type="InterPro" id="IPR028362">
    <property type="entry name" value="AlgI"/>
</dbReference>
<evidence type="ECO:0000256" key="9">
    <source>
        <dbReference type="PIRNR" id="PIRNR016636"/>
    </source>
</evidence>
<dbReference type="GO" id="GO:0005886">
    <property type="term" value="C:plasma membrane"/>
    <property type="evidence" value="ECO:0007669"/>
    <property type="project" value="UniProtKB-SubCell"/>
</dbReference>
<dbReference type="EMBL" id="JACHHK010000004">
    <property type="protein sequence ID" value="MBB5183204.1"/>
    <property type="molecule type" value="Genomic_DNA"/>
</dbReference>
<evidence type="ECO:0000256" key="2">
    <source>
        <dbReference type="ARBA" id="ARBA00010323"/>
    </source>
</evidence>
<dbReference type="PIRSF" id="PIRSF016636">
    <property type="entry name" value="AlgI_DltB"/>
    <property type="match status" value="1"/>
</dbReference>
<feature type="transmembrane region" description="Helical" evidence="10">
    <location>
        <begin position="301"/>
        <end position="326"/>
    </location>
</feature>
<evidence type="ECO:0000256" key="5">
    <source>
        <dbReference type="ARBA" id="ARBA00022692"/>
    </source>
</evidence>
<dbReference type="PIRSF" id="PIRSF500217">
    <property type="entry name" value="AlgI"/>
    <property type="match status" value="1"/>
</dbReference>
<keyword evidence="6 10" id="KW-1133">Transmembrane helix</keyword>
<dbReference type="PANTHER" id="PTHR13285:SF23">
    <property type="entry name" value="TEICHOIC ACID D-ALANYLTRANSFERASE"/>
    <property type="match status" value="1"/>
</dbReference>
<dbReference type="Pfam" id="PF03062">
    <property type="entry name" value="MBOAT"/>
    <property type="match status" value="1"/>
</dbReference>
<dbReference type="RefSeq" id="WP_183328502.1">
    <property type="nucleotide sequence ID" value="NZ_JACHHK010000004.1"/>
</dbReference>
<name>A0A7W8FV32_9FIRM</name>
<evidence type="ECO:0000256" key="10">
    <source>
        <dbReference type="SAM" id="Phobius"/>
    </source>
</evidence>
<accession>A0A7W8FV32</accession>
<sequence>MTFNSLNFIFMFLPAALLLNHYLPSARAKNIMLVVLSFLFYAWGDPAALLLLLISIGWNYLTALQMAAEDDDRKKKHQFVLGIVMNLVILGVFKYTNFILNDVLFLHRQLDIALPVGLSFFLFSEISYLADVYMGKSKASHDLVEYSLYVSFFGKISMGPIVQYHDMEDQLGERTIDPYDAGQGALLFTKGLIKKSLLADQFATLFAATAGSTSVLGAWLYGAAYMLEIYFDFSGYSDMAIGIGQMFGFHMDPNFNHPYIAKSVQDYWRRWHISLSRWFRDYLYIPLGGSRVSNRKYIRNILIVWFCTGLWHGANWTFILWGLYFGAFTLLEKFYLKDFLSKHTKFGHIYTLLVVLVSWIFFCSPDIGTAFGVIGRLVGIGASAWADGSTAFLLLNNWFLLLLGVLFSMDIFKNLQTSILNRYKKKGITWMTAVYLVGFVLCIAFIVGGTFHPFQYFAF</sequence>
<keyword evidence="4 9" id="KW-0808">Transferase</keyword>
<feature type="transmembrane region" description="Helical" evidence="10">
    <location>
        <begin position="79"/>
        <end position="100"/>
    </location>
</feature>
<comment type="similarity">
    <text evidence="2 9">Belongs to the membrane-bound acyltransferase family.</text>
</comment>
<keyword evidence="8 9" id="KW-0012">Acyltransferase</keyword>
<dbReference type="InterPro" id="IPR004299">
    <property type="entry name" value="MBOAT_fam"/>
</dbReference>
<feature type="transmembrane region" description="Helical" evidence="10">
    <location>
        <begin position="112"/>
        <end position="130"/>
    </location>
</feature>
<comment type="caution">
    <text evidence="11">The sequence shown here is derived from an EMBL/GenBank/DDBJ whole genome shotgun (WGS) entry which is preliminary data.</text>
</comment>
<evidence type="ECO:0000256" key="4">
    <source>
        <dbReference type="ARBA" id="ARBA00022679"/>
    </source>
</evidence>
<feature type="transmembrane region" description="Helical" evidence="10">
    <location>
        <begin position="433"/>
        <end position="454"/>
    </location>
</feature>